<sequence length="255" mass="29875">MAVEARVIQLQKDLMELGYWDSLKALNWMLVTMNATNGYHRHDGTDYYMHLVDCAQDLLNHNIHDEITITACILHDSIEDVPDITYETVKSLFGEDVADVVLGVTKRDDINYKEDRVAFAEYLNEILKNWRKLLVKTADRKHNMSTLQDATPEKEYRQAVETEEYFLPLFKAGRDRYPEYARYLQTAKTTLYPHILKIKAHHEYRIMMEAKVKEQSHKIGLIMDMLQDSLLENENNDSFDDFVKLHNAVAQMLDE</sequence>
<evidence type="ECO:0000313" key="2">
    <source>
        <dbReference type="Proteomes" id="UP000287896"/>
    </source>
</evidence>
<organism evidence="1 2">
    <name type="scientific">Bacillus phage pW2</name>
    <dbReference type="NCBI Taxonomy" id="2500559"/>
    <lineage>
        <taxon>Viruses</taxon>
        <taxon>Duplodnaviria</taxon>
        <taxon>Heunggongvirae</taxon>
        <taxon>Uroviricota</taxon>
        <taxon>Caudoviricetes</taxon>
        <taxon>Joanripponvirinae</taxon>
        <taxon>Sophritavirus</taxon>
        <taxon>Sophritavirus pW2</taxon>
    </lineage>
</organism>
<protein>
    <submittedName>
        <fullName evidence="1">GTP pyrophosphokinase</fullName>
    </submittedName>
</protein>
<dbReference type="GO" id="GO:0016301">
    <property type="term" value="F:kinase activity"/>
    <property type="evidence" value="ECO:0007669"/>
    <property type="project" value="UniProtKB-KW"/>
</dbReference>
<gene>
    <name evidence="1" type="ORF">pW2_144</name>
</gene>
<keyword evidence="2" id="KW-1185">Reference proteome</keyword>
<reference evidence="1 2" key="1">
    <citation type="submission" date="2018-12" db="EMBL/GenBank/DDBJ databases">
        <title>Characterization of a novel siphovirus infacting Bacillus anthracis.</title>
        <authorList>
            <person name="Hu X."/>
            <person name="Wan X."/>
            <person name="Geng P."/>
            <person name="Yuan Z."/>
        </authorList>
    </citation>
    <scope>NUCLEOTIDE SEQUENCE [LARGE SCALE GENOMIC DNA]</scope>
</reference>
<dbReference type="Pfam" id="PF13328">
    <property type="entry name" value="HD_4"/>
    <property type="match status" value="1"/>
</dbReference>
<dbReference type="SUPFAM" id="SSF109604">
    <property type="entry name" value="HD-domain/PDEase-like"/>
    <property type="match status" value="1"/>
</dbReference>
<dbReference type="EMBL" id="MK288021">
    <property type="protein sequence ID" value="AZU98972.1"/>
    <property type="molecule type" value="Genomic_DNA"/>
</dbReference>
<accession>A0A3T0IHR1</accession>
<name>A0A3T0IHR1_9CAUD</name>
<keyword evidence="1" id="KW-0808">Transferase</keyword>
<dbReference type="PANTHER" id="PTHR43061:SF1">
    <property type="entry name" value="GTP DIPHOSPHOKINASE RSH1, CHLOROPLASTIC-RELATED"/>
    <property type="match status" value="1"/>
</dbReference>
<keyword evidence="1" id="KW-0418">Kinase</keyword>
<dbReference type="PANTHER" id="PTHR43061">
    <property type="entry name" value="GTP DIPHOSPHOKINASE RSH1, CHLOROPLASTIC-RELATED"/>
    <property type="match status" value="1"/>
</dbReference>
<proteinExistence type="predicted"/>
<evidence type="ECO:0000313" key="1">
    <source>
        <dbReference type="EMBL" id="AZU98972.1"/>
    </source>
</evidence>
<dbReference type="Proteomes" id="UP000287896">
    <property type="component" value="Segment"/>
</dbReference>
<dbReference type="Gene3D" id="1.10.3210.10">
    <property type="entry name" value="Hypothetical protein af1432"/>
    <property type="match status" value="1"/>
</dbReference>